<keyword evidence="3 7" id="KW-0645">Protease</keyword>
<dbReference type="PANTHER" id="PTHR11802">
    <property type="entry name" value="SERINE PROTEASE FAMILY S10 SERINE CARBOXYPEPTIDASE"/>
    <property type="match status" value="1"/>
</dbReference>
<dbReference type="InterPro" id="IPR018202">
    <property type="entry name" value="Ser_caboxypep_ser_AS"/>
</dbReference>
<keyword evidence="2 7" id="KW-0121">Carboxypeptidase</keyword>
<evidence type="ECO:0000256" key="7">
    <source>
        <dbReference type="RuleBase" id="RU361156"/>
    </source>
</evidence>
<dbReference type="AlphaFoldDB" id="A0A084G7N1"/>
<dbReference type="PANTHER" id="PTHR11802:SF113">
    <property type="entry name" value="SERINE CARBOXYPEPTIDASE CTSA-4.1"/>
    <property type="match status" value="1"/>
</dbReference>
<name>A0A084G7N1_PSEDA</name>
<dbReference type="HOGENOM" id="CLU_008523_10_4_1"/>
<dbReference type="PROSITE" id="PS00560">
    <property type="entry name" value="CARBOXYPEPT_SER_HIS"/>
    <property type="match status" value="1"/>
</dbReference>
<keyword evidence="9" id="KW-1185">Reference proteome</keyword>
<dbReference type="EMBL" id="JOWA01000094">
    <property type="protein sequence ID" value="KEZ43343.1"/>
    <property type="molecule type" value="Genomic_DNA"/>
</dbReference>
<evidence type="ECO:0000256" key="3">
    <source>
        <dbReference type="ARBA" id="ARBA00022670"/>
    </source>
</evidence>
<dbReference type="InterPro" id="IPR001563">
    <property type="entry name" value="Peptidase_S10"/>
</dbReference>
<dbReference type="InterPro" id="IPR029058">
    <property type="entry name" value="AB_hydrolase_fold"/>
</dbReference>
<dbReference type="GO" id="GO:0006508">
    <property type="term" value="P:proteolysis"/>
    <property type="evidence" value="ECO:0007669"/>
    <property type="project" value="UniProtKB-KW"/>
</dbReference>
<accession>A0A084G7N1</accession>
<dbReference type="InterPro" id="IPR033124">
    <property type="entry name" value="Ser_caboxypep_his_AS"/>
</dbReference>
<dbReference type="OMA" id="PEMAHID"/>
<evidence type="ECO:0000256" key="5">
    <source>
        <dbReference type="ARBA" id="ARBA00022801"/>
    </source>
</evidence>
<evidence type="ECO:0000256" key="6">
    <source>
        <dbReference type="ARBA" id="ARBA00023180"/>
    </source>
</evidence>
<evidence type="ECO:0000256" key="4">
    <source>
        <dbReference type="ARBA" id="ARBA00022729"/>
    </source>
</evidence>
<dbReference type="OrthoDB" id="443318at2759"/>
<comment type="caution">
    <text evidence="8">The sequence shown here is derived from an EMBL/GenBank/DDBJ whole genome shotgun (WGS) entry which is preliminary data.</text>
</comment>
<dbReference type="Pfam" id="PF00450">
    <property type="entry name" value="Peptidase_S10"/>
    <property type="match status" value="1"/>
</dbReference>
<dbReference type="PRINTS" id="PR00724">
    <property type="entry name" value="CRBOXYPTASEC"/>
</dbReference>
<keyword evidence="6" id="KW-0325">Glycoprotein</keyword>
<sequence>MLVFGMYSKAMVFKCALGLQTQRSVQDGPGASGVAFGALSELGPCLFAGSVSPKDGYASTTLNPYAWNANATVIFVDQPLAVGFSYGQRNITHLKDAMDDLYAFLERVFAARPDWGDRDFYVAGESYGGSYVPAIAYKIQTMRQSSMSKLVAGTSNRTLSRINLRGIMVGNGVIDDMLQRKGTFEMGCLEDHGQGHILNQSQCKQVSQAAVHCQRATEICRASDYDLAVCRVSESFCMQNGWMLIRDTPWNPYDVRINCTMEPSLCEYPTPGLVEWLDSSTVRLALGADDDCRKFIGINFPMNIIFDKNGETTRPSHPWVTSLLDQGIRVLIYAGNTDWLCTAAGMRHLVDGLSWHGSASFQARPFLPLRRENIGLQQDKERRVGYYKQHSSLTFVEVDNAGHFVPAEQPEVALAMINRWIAREIG</sequence>
<evidence type="ECO:0000256" key="2">
    <source>
        <dbReference type="ARBA" id="ARBA00022645"/>
    </source>
</evidence>
<gene>
    <name evidence="8" type="ORF">SAPIO_CDS4799</name>
</gene>
<dbReference type="Gene3D" id="3.40.50.1820">
    <property type="entry name" value="alpha/beta hydrolase"/>
    <property type="match status" value="1"/>
</dbReference>
<dbReference type="EC" id="3.4.16.-" evidence="7"/>
<dbReference type="PROSITE" id="PS00131">
    <property type="entry name" value="CARBOXYPEPT_SER_SER"/>
    <property type="match status" value="1"/>
</dbReference>
<dbReference type="RefSeq" id="XP_016643142.1">
    <property type="nucleotide sequence ID" value="XM_016787263.1"/>
</dbReference>
<dbReference type="VEuPathDB" id="FungiDB:SAPIO_CDS4799"/>
<evidence type="ECO:0000313" key="9">
    <source>
        <dbReference type="Proteomes" id="UP000028545"/>
    </source>
</evidence>
<evidence type="ECO:0000313" key="8">
    <source>
        <dbReference type="EMBL" id="KEZ43343.1"/>
    </source>
</evidence>
<protein>
    <recommendedName>
        <fullName evidence="7">Carboxypeptidase</fullName>
        <ecNumber evidence="7">3.4.16.-</ecNumber>
    </recommendedName>
</protein>
<dbReference type="GeneID" id="27723871"/>
<reference evidence="8 9" key="1">
    <citation type="journal article" date="2014" name="Genome Announc.">
        <title>Draft genome sequence of the pathogenic fungus Scedosporium apiospermum.</title>
        <authorList>
            <person name="Vandeputte P."/>
            <person name="Ghamrawi S."/>
            <person name="Rechenmann M."/>
            <person name="Iltis A."/>
            <person name="Giraud S."/>
            <person name="Fleury M."/>
            <person name="Thornton C."/>
            <person name="Delhaes L."/>
            <person name="Meyer W."/>
            <person name="Papon N."/>
            <person name="Bouchara J.P."/>
        </authorList>
    </citation>
    <scope>NUCLEOTIDE SEQUENCE [LARGE SCALE GENOMIC DNA]</scope>
    <source>
        <strain evidence="8 9">IHEM 14462</strain>
    </source>
</reference>
<keyword evidence="5 7" id="KW-0378">Hydrolase</keyword>
<dbReference type="Proteomes" id="UP000028545">
    <property type="component" value="Unassembled WGS sequence"/>
</dbReference>
<dbReference type="Gene3D" id="1.10.287.410">
    <property type="match status" value="1"/>
</dbReference>
<proteinExistence type="inferred from homology"/>
<dbReference type="SUPFAM" id="SSF53474">
    <property type="entry name" value="alpha/beta-Hydrolases"/>
    <property type="match status" value="1"/>
</dbReference>
<dbReference type="KEGG" id="sapo:SAPIO_CDS4799"/>
<keyword evidence="4" id="KW-0732">Signal</keyword>
<evidence type="ECO:0000256" key="1">
    <source>
        <dbReference type="ARBA" id="ARBA00009431"/>
    </source>
</evidence>
<dbReference type="GO" id="GO:0004185">
    <property type="term" value="F:serine-type carboxypeptidase activity"/>
    <property type="evidence" value="ECO:0007669"/>
    <property type="project" value="UniProtKB-UniRule"/>
</dbReference>
<comment type="similarity">
    <text evidence="1 7">Belongs to the peptidase S10 family.</text>
</comment>
<organism evidence="8 9">
    <name type="scientific">Pseudallescheria apiosperma</name>
    <name type="common">Scedosporium apiospermum</name>
    <dbReference type="NCBI Taxonomy" id="563466"/>
    <lineage>
        <taxon>Eukaryota</taxon>
        <taxon>Fungi</taxon>
        <taxon>Dikarya</taxon>
        <taxon>Ascomycota</taxon>
        <taxon>Pezizomycotina</taxon>
        <taxon>Sordariomycetes</taxon>
        <taxon>Hypocreomycetidae</taxon>
        <taxon>Microascales</taxon>
        <taxon>Microascaceae</taxon>
        <taxon>Scedosporium</taxon>
    </lineage>
</organism>